<feature type="transmembrane region" description="Helical" evidence="5">
    <location>
        <begin position="92"/>
        <end position="112"/>
    </location>
</feature>
<keyword evidence="5" id="KW-0812">Transmembrane</keyword>
<evidence type="ECO:0000256" key="5">
    <source>
        <dbReference type="SAM" id="Phobius"/>
    </source>
</evidence>
<keyword evidence="2 5" id="KW-0472">Membrane</keyword>
<evidence type="ECO:0000256" key="4">
    <source>
        <dbReference type="ARBA" id="ARBA00046271"/>
    </source>
</evidence>
<organism evidence="6 7">
    <name type="scientific">Dictyostelium firmibasis</name>
    <dbReference type="NCBI Taxonomy" id="79012"/>
    <lineage>
        <taxon>Eukaryota</taxon>
        <taxon>Amoebozoa</taxon>
        <taxon>Evosea</taxon>
        <taxon>Eumycetozoa</taxon>
        <taxon>Dictyostelia</taxon>
        <taxon>Dictyosteliales</taxon>
        <taxon>Dictyosteliaceae</taxon>
        <taxon>Dictyostelium</taxon>
    </lineage>
</organism>
<dbReference type="PANTHER" id="PTHR12652">
    <property type="entry name" value="PEROXISOMAL BIOGENESIS FACTOR 11"/>
    <property type="match status" value="1"/>
</dbReference>
<keyword evidence="7" id="KW-1185">Reference proteome</keyword>
<reference evidence="6 7" key="1">
    <citation type="submission" date="2023-11" db="EMBL/GenBank/DDBJ databases">
        <title>Dfirmibasis_genome.</title>
        <authorList>
            <person name="Edelbroek B."/>
            <person name="Kjellin J."/>
            <person name="Jerlstrom-Hultqvist J."/>
            <person name="Soderbom F."/>
        </authorList>
    </citation>
    <scope>NUCLEOTIDE SEQUENCE [LARGE SCALE GENOMIC DNA]</scope>
    <source>
        <strain evidence="6 7">TNS-C-14</strain>
    </source>
</reference>
<dbReference type="Proteomes" id="UP001344447">
    <property type="component" value="Unassembled WGS sequence"/>
</dbReference>
<dbReference type="GO" id="GO:0005778">
    <property type="term" value="C:peroxisomal membrane"/>
    <property type="evidence" value="ECO:0007669"/>
    <property type="project" value="UniProtKB-SubCell"/>
</dbReference>
<evidence type="ECO:0000256" key="3">
    <source>
        <dbReference type="ARBA" id="ARBA00023140"/>
    </source>
</evidence>
<comment type="caution">
    <text evidence="6">The sequence shown here is derived from an EMBL/GenBank/DDBJ whole genome shotgun (WGS) entry which is preliminary data.</text>
</comment>
<proteinExistence type="predicted"/>
<evidence type="ECO:0000256" key="2">
    <source>
        <dbReference type="ARBA" id="ARBA00023136"/>
    </source>
</evidence>
<dbReference type="EMBL" id="JAVFKY010000003">
    <property type="protein sequence ID" value="KAK5579359.1"/>
    <property type="molecule type" value="Genomic_DNA"/>
</dbReference>
<accession>A0AAN7TTN1</accession>
<keyword evidence="5" id="KW-1133">Transmembrane helix</keyword>
<dbReference type="AlphaFoldDB" id="A0AAN7TTN1"/>
<dbReference type="PANTHER" id="PTHR12652:SF42">
    <property type="entry name" value="PEROXISOMAL MEMBRANE PROTEIN 11 HOMOLOG"/>
    <property type="match status" value="1"/>
</dbReference>
<feature type="transmembrane region" description="Helical" evidence="5">
    <location>
        <begin position="234"/>
        <end position="252"/>
    </location>
</feature>
<keyword evidence="3" id="KW-0576">Peroxisome</keyword>
<protein>
    <submittedName>
        <fullName evidence="6">Uncharacterized protein</fullName>
    </submittedName>
</protein>
<gene>
    <name evidence="6" type="ORF">RB653_009041</name>
</gene>
<evidence type="ECO:0000313" key="7">
    <source>
        <dbReference type="Proteomes" id="UP001344447"/>
    </source>
</evidence>
<dbReference type="Pfam" id="PF05648">
    <property type="entry name" value="PEX11"/>
    <property type="match status" value="1"/>
</dbReference>
<sequence>MAGILSKPCYNQFLESLIKLLAQTSGKDKIAKILQYGAKLLGYIFLKRSKHWVDVMKKLETTSGSARKVWRLGNTLAEQQKILALFKVKNPFAFLNILALIRQSGMYFYWVFDHLILGTNIGLCKFDTAKLGWYSSVSWFFGLLCSIIIDLNTLAIMLKKEKSLRLTINQNKINANNNNIDTHTITSEVDNKAIIDQFNEVIKKKNEIYLNCAKNGSDLVIASTLLKIYPFSQGTIGISGIISALIGAYQMWPK</sequence>
<comment type="subcellular location">
    <subcellularLocation>
        <location evidence="4">Peroxisome membrane</location>
    </subcellularLocation>
</comment>
<dbReference type="GO" id="GO:0016559">
    <property type="term" value="P:peroxisome fission"/>
    <property type="evidence" value="ECO:0007669"/>
    <property type="project" value="InterPro"/>
</dbReference>
<name>A0AAN7TTN1_9MYCE</name>
<feature type="transmembrane region" description="Helical" evidence="5">
    <location>
        <begin position="132"/>
        <end position="158"/>
    </location>
</feature>
<evidence type="ECO:0000256" key="1">
    <source>
        <dbReference type="ARBA" id="ARBA00022593"/>
    </source>
</evidence>
<dbReference type="InterPro" id="IPR008733">
    <property type="entry name" value="PEX11"/>
</dbReference>
<evidence type="ECO:0000313" key="6">
    <source>
        <dbReference type="EMBL" id="KAK5579359.1"/>
    </source>
</evidence>
<keyword evidence="1" id="KW-0962">Peroxisome biogenesis</keyword>